<keyword evidence="2" id="KW-0496">Mitochondrion</keyword>
<sequence length="73" mass="8155">THLSFRPEFTSAVELKQVSQQDVEKKRFLVEKNQAEQSRQANVMAAEDDVRAADLIGKALDEVGDGFCRTSTN</sequence>
<organism evidence="3 4">
    <name type="scientific">Rotaria sordida</name>
    <dbReference type="NCBI Taxonomy" id="392033"/>
    <lineage>
        <taxon>Eukaryota</taxon>
        <taxon>Metazoa</taxon>
        <taxon>Spiralia</taxon>
        <taxon>Gnathifera</taxon>
        <taxon>Rotifera</taxon>
        <taxon>Eurotatoria</taxon>
        <taxon>Bdelloidea</taxon>
        <taxon>Philodinida</taxon>
        <taxon>Philodinidae</taxon>
        <taxon>Rotaria</taxon>
    </lineage>
</organism>
<evidence type="ECO:0000313" key="4">
    <source>
        <dbReference type="Proteomes" id="UP000663836"/>
    </source>
</evidence>
<keyword evidence="2" id="KW-0999">Mitochondrion inner membrane</keyword>
<dbReference type="GO" id="GO:0005743">
    <property type="term" value="C:mitochondrial inner membrane"/>
    <property type="evidence" value="ECO:0007669"/>
    <property type="project" value="UniProtKB-SubCell"/>
</dbReference>
<evidence type="ECO:0000256" key="2">
    <source>
        <dbReference type="RuleBase" id="RU366048"/>
    </source>
</evidence>
<dbReference type="GO" id="GO:0007005">
    <property type="term" value="P:mitochondrion organization"/>
    <property type="evidence" value="ECO:0007669"/>
    <property type="project" value="TreeGrafter"/>
</dbReference>
<dbReference type="PANTHER" id="PTHR23222:SF0">
    <property type="entry name" value="PROHIBITIN 1"/>
    <property type="match status" value="1"/>
</dbReference>
<dbReference type="EMBL" id="CAJOBD010056274">
    <property type="protein sequence ID" value="CAF4367999.1"/>
    <property type="molecule type" value="Genomic_DNA"/>
</dbReference>
<comment type="subcellular location">
    <subcellularLocation>
        <location evidence="2">Mitochondrion inner membrane</location>
    </subcellularLocation>
</comment>
<protein>
    <recommendedName>
        <fullName evidence="2">Prohibitin</fullName>
    </recommendedName>
</protein>
<reference evidence="3" key="1">
    <citation type="submission" date="2021-02" db="EMBL/GenBank/DDBJ databases">
        <authorList>
            <person name="Nowell W R."/>
        </authorList>
    </citation>
    <scope>NUCLEOTIDE SEQUENCE</scope>
</reference>
<comment type="similarity">
    <text evidence="1 2">Belongs to the prohibitin family.</text>
</comment>
<dbReference type="InterPro" id="IPR000163">
    <property type="entry name" value="Prohibitin"/>
</dbReference>
<evidence type="ECO:0000313" key="3">
    <source>
        <dbReference type="EMBL" id="CAF4367999.1"/>
    </source>
</evidence>
<comment type="caution">
    <text evidence="3">The sequence shown here is derived from an EMBL/GenBank/DDBJ whole genome shotgun (WGS) entry which is preliminary data.</text>
</comment>
<name>A0A820M5A9_9BILA</name>
<gene>
    <name evidence="3" type="ORF">JBS370_LOCUS42443</name>
</gene>
<accession>A0A820M5A9</accession>
<dbReference type="PANTHER" id="PTHR23222">
    <property type="entry name" value="PROHIBITIN"/>
    <property type="match status" value="1"/>
</dbReference>
<dbReference type="Proteomes" id="UP000663836">
    <property type="component" value="Unassembled WGS sequence"/>
</dbReference>
<evidence type="ECO:0000256" key="1">
    <source>
        <dbReference type="ARBA" id="ARBA00009658"/>
    </source>
</evidence>
<dbReference type="AlphaFoldDB" id="A0A820M5A9"/>
<proteinExistence type="inferred from homology"/>
<feature type="non-terminal residue" evidence="3">
    <location>
        <position position="1"/>
    </location>
</feature>
<keyword evidence="2" id="KW-0472">Membrane</keyword>